<dbReference type="PROSITE" id="PS00518">
    <property type="entry name" value="ZF_RING_1"/>
    <property type="match status" value="1"/>
</dbReference>
<dbReference type="InterPro" id="IPR017907">
    <property type="entry name" value="Znf_RING_CS"/>
</dbReference>
<dbReference type="InterPro" id="IPR013083">
    <property type="entry name" value="Znf_RING/FYVE/PHD"/>
</dbReference>
<keyword evidence="3" id="KW-0862">Zinc</keyword>
<feature type="domain" description="RING-type" evidence="5">
    <location>
        <begin position="9"/>
        <end position="52"/>
    </location>
</feature>
<dbReference type="Proteomes" id="UP000660262">
    <property type="component" value="Unassembled WGS sequence"/>
</dbReference>
<sequence>MSSTSSYECAICLHRYQSPTLIPTCGHTFCASCVASLPTDRLRSTASCPLCRNRFDVRACVPNYALAAALESEAHGEPASPRPSAPPLETVQFTTHAPNVPRASQSSAVQRLRSLGFPAGLARLVTDADSRVGLRLFILDNSGSTGEMDGNKLTAEYGTLKMKACSRWDEIKAMAVLQARVAVAVGVPAEFHLLNPLGGNRSSSLSEGDGFVRVHDEESFSRFNSMLAASSPRGVTPLADSLRGIRRRLDAETERLRGKQVFLTIATDGLPTSATSGHSDVRARDDMVSELRALSVHFGVQLVIRLCTDDNDVVDFFGKLDAETELSMDVLDDFKSEAQEVRRCGNGWLTYAPAVHTVREGGTCIKLLDLLDERALNVHETAALVELLFGVDASTGVDIPLALDYTSDLGAYCDEVKRRADLLGTYYNPLSGRCEPLVNVGALRKALTPRGVLGKAFGYLFGM</sequence>
<evidence type="ECO:0000256" key="4">
    <source>
        <dbReference type="PROSITE-ProRule" id="PRU00175"/>
    </source>
</evidence>
<dbReference type="Gene3D" id="3.30.40.10">
    <property type="entry name" value="Zinc/RING finger domain, C3HC4 (zinc finger)"/>
    <property type="match status" value="1"/>
</dbReference>
<protein>
    <recommendedName>
        <fullName evidence="5">RING-type domain-containing protein</fullName>
    </recommendedName>
</protein>
<dbReference type="GO" id="GO:0008270">
    <property type="term" value="F:zinc ion binding"/>
    <property type="evidence" value="ECO:0007669"/>
    <property type="project" value="UniProtKB-KW"/>
</dbReference>
<keyword evidence="1" id="KW-0479">Metal-binding</keyword>
<gene>
    <name evidence="6" type="ORF">PPROV_000300900</name>
</gene>
<dbReference type="InterPro" id="IPR001841">
    <property type="entry name" value="Znf_RING"/>
</dbReference>
<dbReference type="PROSITE" id="PS50089">
    <property type="entry name" value="ZF_RING_2"/>
    <property type="match status" value="1"/>
</dbReference>
<dbReference type="AlphaFoldDB" id="A0A830HB93"/>
<keyword evidence="2 4" id="KW-0863">Zinc-finger</keyword>
<dbReference type="OrthoDB" id="8062037at2759"/>
<evidence type="ECO:0000256" key="1">
    <source>
        <dbReference type="ARBA" id="ARBA00022723"/>
    </source>
</evidence>
<organism evidence="6 7">
    <name type="scientific">Pycnococcus provasolii</name>
    <dbReference type="NCBI Taxonomy" id="41880"/>
    <lineage>
        <taxon>Eukaryota</taxon>
        <taxon>Viridiplantae</taxon>
        <taxon>Chlorophyta</taxon>
        <taxon>Pseudoscourfieldiophyceae</taxon>
        <taxon>Pseudoscourfieldiales</taxon>
        <taxon>Pycnococcaceae</taxon>
        <taxon>Pycnococcus</taxon>
    </lineage>
</organism>
<dbReference type="PANTHER" id="PTHR24103">
    <property type="entry name" value="E3 UBIQUITIN-PROTEIN LIGASE TRIM"/>
    <property type="match status" value="1"/>
</dbReference>
<evidence type="ECO:0000313" key="7">
    <source>
        <dbReference type="Proteomes" id="UP000660262"/>
    </source>
</evidence>
<dbReference type="SMART" id="SM00184">
    <property type="entry name" value="RING"/>
    <property type="match status" value="1"/>
</dbReference>
<evidence type="ECO:0000313" key="6">
    <source>
        <dbReference type="EMBL" id="GHP04255.1"/>
    </source>
</evidence>
<dbReference type="EMBL" id="BNJQ01000007">
    <property type="protein sequence ID" value="GHP04255.1"/>
    <property type="molecule type" value="Genomic_DNA"/>
</dbReference>
<reference evidence="6" key="1">
    <citation type="submission" date="2020-10" db="EMBL/GenBank/DDBJ databases">
        <title>Unveiling of a novel bifunctional photoreceptor, Dualchrome1, isolated from a cosmopolitan green alga.</title>
        <authorList>
            <person name="Suzuki S."/>
            <person name="Kawachi M."/>
        </authorList>
    </citation>
    <scope>NUCLEOTIDE SEQUENCE</scope>
    <source>
        <strain evidence="6">NIES 2893</strain>
    </source>
</reference>
<proteinExistence type="predicted"/>
<dbReference type="Pfam" id="PF13445">
    <property type="entry name" value="zf-RING_UBOX"/>
    <property type="match status" value="1"/>
</dbReference>
<comment type="caution">
    <text evidence="6">The sequence shown here is derived from an EMBL/GenBank/DDBJ whole genome shotgun (WGS) entry which is preliminary data.</text>
</comment>
<accession>A0A830HB93</accession>
<name>A0A830HB93_9CHLO</name>
<keyword evidence="7" id="KW-1185">Reference proteome</keyword>
<dbReference type="SUPFAM" id="SSF57850">
    <property type="entry name" value="RING/U-box"/>
    <property type="match status" value="1"/>
</dbReference>
<dbReference type="InterPro" id="IPR050143">
    <property type="entry name" value="TRIM/RBCC"/>
</dbReference>
<evidence type="ECO:0000256" key="2">
    <source>
        <dbReference type="ARBA" id="ARBA00022771"/>
    </source>
</evidence>
<evidence type="ECO:0000256" key="3">
    <source>
        <dbReference type="ARBA" id="ARBA00022833"/>
    </source>
</evidence>
<evidence type="ECO:0000259" key="5">
    <source>
        <dbReference type="PROSITE" id="PS50089"/>
    </source>
</evidence>
<dbReference type="InterPro" id="IPR027370">
    <property type="entry name" value="Znf-RING_euk"/>
</dbReference>